<protein>
    <recommendedName>
        <fullName evidence="2">beta-glucosidase</fullName>
        <ecNumber evidence="2">3.2.1.21</ecNumber>
    </recommendedName>
</protein>
<evidence type="ECO:0000256" key="2">
    <source>
        <dbReference type="ARBA" id="ARBA00012744"/>
    </source>
</evidence>
<dbReference type="InterPro" id="IPR033132">
    <property type="entry name" value="GH_1_N_CS"/>
</dbReference>
<dbReference type="PANTHER" id="PTHR10353:SF36">
    <property type="entry name" value="LP05116P"/>
    <property type="match status" value="1"/>
</dbReference>
<keyword evidence="4 7" id="KW-0326">Glycosidase</keyword>
<dbReference type="Pfam" id="PF00232">
    <property type="entry name" value="Glyco_hydro_1"/>
    <property type="match status" value="2"/>
</dbReference>
<dbReference type="GO" id="GO:0008422">
    <property type="term" value="F:beta-glucosidase activity"/>
    <property type="evidence" value="ECO:0007669"/>
    <property type="project" value="UniProtKB-EC"/>
</dbReference>
<dbReference type="GO" id="GO:0016052">
    <property type="term" value="P:carbohydrate catabolic process"/>
    <property type="evidence" value="ECO:0007669"/>
    <property type="project" value="TreeGrafter"/>
</dbReference>
<name>A0A455SET1_9CHLR</name>
<evidence type="ECO:0000256" key="1">
    <source>
        <dbReference type="ARBA" id="ARBA00010838"/>
    </source>
</evidence>
<dbReference type="PANTHER" id="PTHR10353">
    <property type="entry name" value="GLYCOSYL HYDROLASE"/>
    <property type="match status" value="1"/>
</dbReference>
<evidence type="ECO:0000313" key="8">
    <source>
        <dbReference type="EMBL" id="BBH86973.1"/>
    </source>
</evidence>
<dbReference type="InterPro" id="IPR017853">
    <property type="entry name" value="GH"/>
</dbReference>
<reference evidence="8" key="1">
    <citation type="submission" date="2018-12" db="EMBL/GenBank/DDBJ databases">
        <title>Novel natural products biosynthetic potential of the class Ktedonobacteria.</title>
        <authorList>
            <person name="Zheng Y."/>
            <person name="Saitou A."/>
            <person name="Wang C.M."/>
            <person name="Toyoda A."/>
            <person name="Minakuchi Y."/>
            <person name="Sekiguchi Y."/>
            <person name="Ueda K."/>
            <person name="Takano H."/>
            <person name="Sakai Y."/>
            <person name="Yokota A."/>
            <person name="Yabe S."/>
        </authorList>
    </citation>
    <scope>NUCLEOTIDE SEQUENCE</scope>
    <source>
        <strain evidence="8">COM3</strain>
    </source>
</reference>
<organism evidence="8">
    <name type="scientific">Thermosporothrix sp. COM3</name>
    <dbReference type="NCBI Taxonomy" id="2490863"/>
    <lineage>
        <taxon>Bacteria</taxon>
        <taxon>Bacillati</taxon>
        <taxon>Chloroflexota</taxon>
        <taxon>Ktedonobacteria</taxon>
        <taxon>Ktedonobacterales</taxon>
        <taxon>Thermosporotrichaceae</taxon>
        <taxon>Thermosporothrix</taxon>
    </lineage>
</organism>
<dbReference type="SUPFAM" id="SSF51445">
    <property type="entry name" value="(Trans)glycosidases"/>
    <property type="match status" value="1"/>
</dbReference>
<comment type="similarity">
    <text evidence="1 6">Belongs to the glycosyl hydrolase 1 family.</text>
</comment>
<proteinExistence type="inferred from homology"/>
<evidence type="ECO:0000256" key="6">
    <source>
        <dbReference type="RuleBase" id="RU003690"/>
    </source>
</evidence>
<feature type="active site" description="Nucleophile" evidence="5">
    <location>
        <position position="322"/>
    </location>
</feature>
<evidence type="ECO:0000256" key="5">
    <source>
        <dbReference type="PROSITE-ProRule" id="PRU10055"/>
    </source>
</evidence>
<keyword evidence="3 7" id="KW-0378">Hydrolase</keyword>
<dbReference type="InterPro" id="IPR018120">
    <property type="entry name" value="Glyco_hydro_1_AS"/>
</dbReference>
<dbReference type="PRINTS" id="PR00131">
    <property type="entry name" value="GLHYDRLASE1"/>
</dbReference>
<dbReference type="AlphaFoldDB" id="A0A455SET1"/>
<dbReference type="EMBL" id="AP019376">
    <property type="protein sequence ID" value="BBH86973.1"/>
    <property type="molecule type" value="Genomic_DNA"/>
</dbReference>
<accession>A0A455SET1</accession>
<evidence type="ECO:0000256" key="7">
    <source>
        <dbReference type="RuleBase" id="RU004468"/>
    </source>
</evidence>
<gene>
    <name evidence="8" type="ORF">KTC_17240</name>
</gene>
<evidence type="ECO:0000256" key="3">
    <source>
        <dbReference type="ARBA" id="ARBA00022801"/>
    </source>
</evidence>
<dbReference type="PROSITE" id="PS00572">
    <property type="entry name" value="GLYCOSYL_HYDROL_F1_1"/>
    <property type="match status" value="1"/>
</dbReference>
<dbReference type="Gene3D" id="3.20.20.80">
    <property type="entry name" value="Glycosidases"/>
    <property type="match status" value="1"/>
</dbReference>
<dbReference type="InterPro" id="IPR001360">
    <property type="entry name" value="Glyco_hydro_1"/>
</dbReference>
<sequence>MKTVFPRGFYWGTATAAHQVEGGNVYNDNWVLEHTPGTAYVESSGDACDHYHLYPEDIRLLAELGFNLYRFSLEWSRIEPEEGEFSLAQLEHYRRMLATCHELGITPMVTFHHFTSPRWLAAAGGWEAKETPEKFARYCEKVIKHLGDLIPLACTMNELNLGVALWSMIGSQRSEAWYAAAARAVGSDAEHFVPFLYADPQKGRPVMLEAHRRAVEAIKAGPGACRVGLTLAMQDIQAGPGGEELAAQKRREIFDAYLEGTKGDDFIGVQTYSRDRYDANGLMKPEEGVELTQMGYEFYPQALEATIRYAHKATGLPVFVTENGLATTDDTRRVAYIEQALQGVAACLHDGIPVQGYTYWSALDNFEWVFGYRPTFGLIAVDRQTQKRTVKPSAYRLGAIARANGF</sequence>
<dbReference type="EC" id="3.2.1.21" evidence="2"/>
<dbReference type="GO" id="GO:0005829">
    <property type="term" value="C:cytosol"/>
    <property type="evidence" value="ECO:0007669"/>
    <property type="project" value="TreeGrafter"/>
</dbReference>
<evidence type="ECO:0000256" key="4">
    <source>
        <dbReference type="ARBA" id="ARBA00023295"/>
    </source>
</evidence>
<dbReference type="PROSITE" id="PS00653">
    <property type="entry name" value="GLYCOSYL_HYDROL_F1_2"/>
    <property type="match status" value="1"/>
</dbReference>